<evidence type="ECO:0000256" key="5">
    <source>
        <dbReference type="SAM" id="Phobius"/>
    </source>
</evidence>
<dbReference type="AlphaFoldDB" id="A0A7D4BF33"/>
<reference evidence="7 8" key="1">
    <citation type="submission" date="2020-05" db="EMBL/GenBank/DDBJ databases">
        <title>Halorubrum RHB-C sp.nov., an extremely halophilic archaeon isolated from solar salt farm.</title>
        <authorList>
            <person name="Ho H."/>
            <person name="Danganan R.E."/>
            <person name="Dedeles G.R."/>
            <person name="Kim S.-G."/>
        </authorList>
    </citation>
    <scope>NUCLEOTIDE SEQUENCE [LARGE SCALE GENOMIC DNA]</scope>
    <source>
        <strain evidence="7 8">RHB-C</strain>
    </source>
</reference>
<keyword evidence="2" id="KW-0233">DNA recombination</keyword>
<accession>A0A7D4BF33</accession>
<dbReference type="InterPro" id="IPR010998">
    <property type="entry name" value="Integrase_recombinase_N"/>
</dbReference>
<evidence type="ECO:0000256" key="2">
    <source>
        <dbReference type="ARBA" id="ARBA00023172"/>
    </source>
</evidence>
<dbReference type="GO" id="GO:0006310">
    <property type="term" value="P:DNA recombination"/>
    <property type="evidence" value="ECO:0007669"/>
    <property type="project" value="UniProtKB-KW"/>
</dbReference>
<dbReference type="GO" id="GO:0015074">
    <property type="term" value="P:DNA integration"/>
    <property type="evidence" value="ECO:0007669"/>
    <property type="project" value="InterPro"/>
</dbReference>
<feature type="region of interest" description="Disordered" evidence="4">
    <location>
        <begin position="170"/>
        <end position="195"/>
    </location>
</feature>
<dbReference type="InterPro" id="IPR044068">
    <property type="entry name" value="CB"/>
</dbReference>
<feature type="compositionally biased region" description="Low complexity" evidence="4">
    <location>
        <begin position="385"/>
        <end position="402"/>
    </location>
</feature>
<dbReference type="GO" id="GO:0003677">
    <property type="term" value="F:DNA binding"/>
    <property type="evidence" value="ECO:0007669"/>
    <property type="project" value="UniProtKB-UniRule"/>
</dbReference>
<evidence type="ECO:0000256" key="4">
    <source>
        <dbReference type="SAM" id="MobiDB-lite"/>
    </source>
</evidence>
<dbReference type="CDD" id="cd00397">
    <property type="entry name" value="DNA_BRE_C"/>
    <property type="match status" value="1"/>
</dbReference>
<evidence type="ECO:0000313" key="8">
    <source>
        <dbReference type="Proteomes" id="UP000505020"/>
    </source>
</evidence>
<dbReference type="PROSITE" id="PS51900">
    <property type="entry name" value="CB"/>
    <property type="match status" value="1"/>
</dbReference>
<keyword evidence="1 3" id="KW-0238">DNA-binding</keyword>
<feature type="transmembrane region" description="Helical" evidence="5">
    <location>
        <begin position="476"/>
        <end position="496"/>
    </location>
</feature>
<dbReference type="Proteomes" id="UP000505020">
    <property type="component" value="Chromosome"/>
</dbReference>
<evidence type="ECO:0000256" key="3">
    <source>
        <dbReference type="PROSITE-ProRule" id="PRU01248"/>
    </source>
</evidence>
<sequence length="498" mass="55612">MGPREARDDYLQERQEDASFETLRTIRKGLNLFVEWCEEKGIRNMNEISGRQLNKYKNWCKDTSDNNTVSLNGLLGILRRFLVYCVRVEAVAVGTPDKTPTPNVPDDEDVSYEKPTEEEVEATLEYLETYERASRRHVEYKLMEEVGCRVGAVRAIDIEDIDLERQAIHLRHRPENDHPEEKGTPLKNGPDGERHVNIPIDLAGLIADYMDNPDRHDITDRYGRKPLFTTAQGRPSTDTIRRDLYKVTRPCVYADNCPHDRDTDACDAFKNEYASECPSSHSPHPLRRYAIESKIDGGVPKDRLTGRVDVSMPVLNKHYDTRSKERKRKHRLKIFEKLFDGYGDPDETLDLDHVPDDLVNENEMIDPQVLLQLQSDGTDSETDSMSDSTTDSGSVGTTNAGEEPNEEPEETDGEQLSIDDFGRSPKAVFGPGTAAVAGTAALGSKTIDRLHSELEALTPGETGVTPPGPERAAKGVAGYALFVAMIAVNFALLGIVPA</sequence>
<gene>
    <name evidence="7" type="ORF">HPS36_11625</name>
</gene>
<dbReference type="EMBL" id="CP053941">
    <property type="protein sequence ID" value="QKG94171.1"/>
    <property type="molecule type" value="Genomic_DNA"/>
</dbReference>
<proteinExistence type="predicted"/>
<keyword evidence="5" id="KW-0812">Transmembrane</keyword>
<dbReference type="InterPro" id="IPR011010">
    <property type="entry name" value="DNA_brk_join_enz"/>
</dbReference>
<keyword evidence="8" id="KW-1185">Reference proteome</keyword>
<feature type="compositionally biased region" description="Acidic residues" evidence="4">
    <location>
        <begin position="403"/>
        <end position="413"/>
    </location>
</feature>
<dbReference type="KEGG" id="hsai:HPS36_11625"/>
<evidence type="ECO:0000259" key="6">
    <source>
        <dbReference type="PROSITE" id="PS51900"/>
    </source>
</evidence>
<keyword evidence="5" id="KW-1133">Transmembrane helix</keyword>
<dbReference type="InterPro" id="IPR013762">
    <property type="entry name" value="Integrase-like_cat_sf"/>
</dbReference>
<keyword evidence="5" id="KW-0472">Membrane</keyword>
<protein>
    <submittedName>
        <fullName evidence="7">Site-specific integrase</fullName>
    </submittedName>
</protein>
<dbReference type="Gene3D" id="1.10.150.130">
    <property type="match status" value="1"/>
</dbReference>
<evidence type="ECO:0000313" key="7">
    <source>
        <dbReference type="EMBL" id="QKG94171.1"/>
    </source>
</evidence>
<feature type="region of interest" description="Disordered" evidence="4">
    <location>
        <begin position="94"/>
        <end position="118"/>
    </location>
</feature>
<evidence type="ECO:0000256" key="1">
    <source>
        <dbReference type="ARBA" id="ARBA00023125"/>
    </source>
</evidence>
<organism evidence="7 8">
    <name type="scientific">Halorubrum salinarum</name>
    <dbReference type="NCBI Taxonomy" id="2739057"/>
    <lineage>
        <taxon>Archaea</taxon>
        <taxon>Methanobacteriati</taxon>
        <taxon>Methanobacteriota</taxon>
        <taxon>Stenosarchaea group</taxon>
        <taxon>Halobacteria</taxon>
        <taxon>Halobacteriales</taxon>
        <taxon>Haloferacaceae</taxon>
        <taxon>Halorubrum</taxon>
    </lineage>
</organism>
<name>A0A7D4BF33_9EURY</name>
<dbReference type="Gene3D" id="1.10.443.10">
    <property type="entry name" value="Intergrase catalytic core"/>
    <property type="match status" value="1"/>
</dbReference>
<feature type="region of interest" description="Disordered" evidence="4">
    <location>
        <begin position="376"/>
        <end position="424"/>
    </location>
</feature>
<feature type="domain" description="Core-binding (CB)" evidence="6">
    <location>
        <begin position="1"/>
        <end position="86"/>
    </location>
</feature>
<dbReference type="SUPFAM" id="SSF56349">
    <property type="entry name" value="DNA breaking-rejoining enzymes"/>
    <property type="match status" value="1"/>
</dbReference>